<sequence length="119" mass="12961">MTTYTHITSQGEYHVSGLTAVEAAIARLTHDGATYELRRDTDGMWTVFSSNGLGSMSPAYDGPEPYGRLLNSFAATEAEALAELAPRIIKADWSDSEYVMTDADYEAMVAEALEGQDDE</sequence>
<organism evidence="1 2">
    <name type="scientific">Magnetospirillum aberrantis SpK</name>
    <dbReference type="NCBI Taxonomy" id="908842"/>
    <lineage>
        <taxon>Bacteria</taxon>
        <taxon>Pseudomonadati</taxon>
        <taxon>Pseudomonadota</taxon>
        <taxon>Alphaproteobacteria</taxon>
        <taxon>Rhodospirillales</taxon>
        <taxon>Rhodospirillaceae</taxon>
        <taxon>Magnetospirillum</taxon>
    </lineage>
</organism>
<dbReference type="AlphaFoldDB" id="A0A7C9QT57"/>
<gene>
    <name evidence="1" type="ORF">G4223_07645</name>
</gene>
<comment type="caution">
    <text evidence="1">The sequence shown here is derived from an EMBL/GenBank/DDBJ whole genome shotgun (WGS) entry which is preliminary data.</text>
</comment>
<proteinExistence type="predicted"/>
<reference evidence="1 2" key="1">
    <citation type="submission" date="2020-02" db="EMBL/GenBank/DDBJ databases">
        <authorList>
            <person name="Dziuba M."/>
            <person name="Kuznetsov B."/>
            <person name="Mardanov A."/>
            <person name="Ravin N."/>
            <person name="Grouzdev D."/>
        </authorList>
    </citation>
    <scope>NUCLEOTIDE SEQUENCE [LARGE SCALE GENOMIC DNA]</scope>
    <source>
        <strain evidence="1 2">SpK</strain>
    </source>
</reference>
<protein>
    <submittedName>
        <fullName evidence="1">Uncharacterized protein</fullName>
    </submittedName>
</protein>
<dbReference type="Proteomes" id="UP000480684">
    <property type="component" value="Unassembled WGS sequence"/>
</dbReference>
<dbReference type="EMBL" id="JAAIYP010000034">
    <property type="protein sequence ID" value="NFV79980.1"/>
    <property type="molecule type" value="Genomic_DNA"/>
</dbReference>
<accession>A0A7C9QT57</accession>
<evidence type="ECO:0000313" key="2">
    <source>
        <dbReference type="Proteomes" id="UP000480684"/>
    </source>
</evidence>
<evidence type="ECO:0000313" key="1">
    <source>
        <dbReference type="EMBL" id="NFV79980.1"/>
    </source>
</evidence>
<name>A0A7C9QT57_9PROT</name>
<dbReference type="RefSeq" id="WP_163677304.1">
    <property type="nucleotide sequence ID" value="NZ_JAAIYP010000034.1"/>
</dbReference>
<keyword evidence="2" id="KW-1185">Reference proteome</keyword>